<evidence type="ECO:0000313" key="2">
    <source>
        <dbReference type="Proteomes" id="UP000245489"/>
    </source>
</evidence>
<protein>
    <submittedName>
        <fullName evidence="1">Uncharacterized protein</fullName>
    </submittedName>
</protein>
<proteinExistence type="predicted"/>
<keyword evidence="2" id="KW-1185">Reference proteome</keyword>
<accession>A0A316EBS4</accession>
<name>A0A316EBS4_9BACT</name>
<comment type="caution">
    <text evidence="1">The sequence shown here is derived from an EMBL/GenBank/DDBJ whole genome shotgun (WGS) entry which is preliminary data.</text>
</comment>
<dbReference type="OrthoDB" id="935821at2"/>
<dbReference type="EMBL" id="QGGO01000004">
    <property type="protein sequence ID" value="PWK28297.1"/>
    <property type="molecule type" value="Genomic_DNA"/>
</dbReference>
<organism evidence="1 2">
    <name type="scientific">Arcicella aurantiaca</name>
    <dbReference type="NCBI Taxonomy" id="591202"/>
    <lineage>
        <taxon>Bacteria</taxon>
        <taxon>Pseudomonadati</taxon>
        <taxon>Bacteroidota</taxon>
        <taxon>Cytophagia</taxon>
        <taxon>Cytophagales</taxon>
        <taxon>Flectobacillaceae</taxon>
        <taxon>Arcicella</taxon>
    </lineage>
</organism>
<dbReference type="Proteomes" id="UP000245489">
    <property type="component" value="Unassembled WGS sequence"/>
</dbReference>
<evidence type="ECO:0000313" key="1">
    <source>
        <dbReference type="EMBL" id="PWK28297.1"/>
    </source>
</evidence>
<dbReference type="AlphaFoldDB" id="A0A316EBS4"/>
<gene>
    <name evidence="1" type="ORF">LV89_01080</name>
</gene>
<dbReference type="RefSeq" id="WP_109741852.1">
    <property type="nucleotide sequence ID" value="NZ_QGGO01000004.1"/>
</dbReference>
<reference evidence="1 2" key="1">
    <citation type="submission" date="2018-05" db="EMBL/GenBank/DDBJ databases">
        <title>Genomic Encyclopedia of Archaeal and Bacterial Type Strains, Phase II (KMG-II): from individual species to whole genera.</title>
        <authorList>
            <person name="Goeker M."/>
        </authorList>
    </citation>
    <scope>NUCLEOTIDE SEQUENCE [LARGE SCALE GENOMIC DNA]</scope>
    <source>
        <strain evidence="1 2">DSM 22214</strain>
    </source>
</reference>
<sequence>MKNIFILTLIYSFFWSCSGPDPEPGDAPLPAANGKLTIKFTDSRLETKPDITLSNNDVISISFNIKKGSDGGKPVKMAAYVTNNPEKIGTLLLDNIRLKNTDEQTRSLELTLPSVGTTVYRVFYVDITDDKGNISRKGINLIPSAIDQISSFSNVTLGVQTSNNATRFSATTGDLYTACDLDSNLNFVDISYATIGSPSIKPTFLSNPRRSALGLGNTVTDKNCSGVLTNGGTTVYYAPTNISIDWITVSDIVLNNLAISTTTQDLAIEAGKIYMFQHTRTTRDGKNVTRKGLIKVNTISNTTSTSGNTLTSGLVNFDVKIQR</sequence>